<dbReference type="EMBL" id="GIKN01007788">
    <property type="protein sequence ID" value="NIE50061.1"/>
    <property type="molecule type" value="Transcribed_RNA"/>
</dbReference>
<protein>
    <submittedName>
        <fullName evidence="2">Uncharacterized protein</fullName>
    </submittedName>
</protein>
<sequence length="218" mass="24164">MPTLTGRNTPMPRTPTLTGRKMPMLRTPTLTGRNTPMLRTPTLTGRNTPMPRTPTLTGRKYSNAENANADRSEYSNAENANADRSEYMPMLRTPAPTGQNTPMLRMPTPTGQKIPMPKTPTECQALSLATERKLCQHVFHSKLVHLKVQEPRGGAENKTYSSDYIHSVSSLWTLKFVSLSSRDVIIIEFPTILTRGNSGASVYGSCNTRRFSEHGNDG</sequence>
<dbReference type="AlphaFoldDB" id="A0A6G5AGE1"/>
<accession>A0A6G5AGE1</accession>
<evidence type="ECO:0000256" key="1">
    <source>
        <dbReference type="SAM" id="MobiDB-lite"/>
    </source>
</evidence>
<feature type="region of interest" description="Disordered" evidence="1">
    <location>
        <begin position="1"/>
        <end position="80"/>
    </location>
</feature>
<name>A0A6G5AGE1_RHIMP</name>
<organism evidence="2">
    <name type="scientific">Rhipicephalus microplus</name>
    <name type="common">Cattle tick</name>
    <name type="synonym">Boophilus microplus</name>
    <dbReference type="NCBI Taxonomy" id="6941"/>
    <lineage>
        <taxon>Eukaryota</taxon>
        <taxon>Metazoa</taxon>
        <taxon>Ecdysozoa</taxon>
        <taxon>Arthropoda</taxon>
        <taxon>Chelicerata</taxon>
        <taxon>Arachnida</taxon>
        <taxon>Acari</taxon>
        <taxon>Parasitiformes</taxon>
        <taxon>Ixodida</taxon>
        <taxon>Ixodoidea</taxon>
        <taxon>Ixodidae</taxon>
        <taxon>Rhipicephalinae</taxon>
        <taxon>Rhipicephalus</taxon>
        <taxon>Boophilus</taxon>
    </lineage>
</organism>
<reference evidence="2" key="1">
    <citation type="submission" date="2020-03" db="EMBL/GenBank/DDBJ databases">
        <title>A transcriptome and proteome of the tick Rhipicephalus microplus shaped by the genetic composition of its hosts and developmental stage.</title>
        <authorList>
            <person name="Garcia G.R."/>
            <person name="Ribeiro J.M.C."/>
            <person name="Maruyama S.R."/>
            <person name="Gardinasse L.G."/>
            <person name="Nelson K."/>
            <person name="Ferreira B.R."/>
            <person name="Andrade T.G."/>
            <person name="Santos I.K.F.M."/>
        </authorList>
    </citation>
    <scope>NUCLEOTIDE SEQUENCE</scope>
    <source>
        <strain evidence="2">NSGR</strain>
        <tissue evidence="2">Salivary glands</tissue>
    </source>
</reference>
<evidence type="ECO:0000313" key="2">
    <source>
        <dbReference type="EMBL" id="NIE50061.1"/>
    </source>
</evidence>
<proteinExistence type="predicted"/>